<dbReference type="OrthoDB" id="5594417at2759"/>
<comment type="similarity">
    <text evidence="1">Belongs to the SNF7 family.</text>
</comment>
<sequence length="211" mass="23879">MSWFKKSHPEDKMRSNESVLRQTDRKIASDYRSLERKEKELELKIKELAKQGYKEACCILVKELLQLRKQKAKNLNLSARMNAISAKNREISSTGQVAYAMRKTANVMKKINKQLPAENLTKNLHEFVETKERLGVTDDVISDKFDSMLGESDDEEKQGAVIKQVLNKIGIGLNEQLSRAPQIPSSIVPATKPSNELGDADLHKLLSELKS</sequence>
<accession>A0A3P6TRL1</accession>
<dbReference type="InterPro" id="IPR005024">
    <property type="entry name" value="Snf7_fam"/>
</dbReference>
<dbReference type="STRING" id="42156.A0A3P6TRL1"/>
<protein>
    <submittedName>
        <fullName evidence="3">Uncharacterized protein</fullName>
    </submittedName>
</protein>
<evidence type="ECO:0000256" key="1">
    <source>
        <dbReference type="ARBA" id="ARBA00006190"/>
    </source>
</evidence>
<dbReference type="Proteomes" id="UP000277928">
    <property type="component" value="Unassembled WGS sequence"/>
</dbReference>
<gene>
    <name evidence="3" type="ORF">NLS_LOCUS594</name>
</gene>
<dbReference type="AlphaFoldDB" id="A0A3P6TRL1"/>
<keyword evidence="4" id="KW-1185">Reference proteome</keyword>
<dbReference type="OMA" id="QDMFEDD"/>
<dbReference type="EMBL" id="UYRX01000015">
    <property type="protein sequence ID" value="VDK68894.1"/>
    <property type="molecule type" value="Genomic_DNA"/>
</dbReference>
<dbReference type="Gene3D" id="6.10.140.1230">
    <property type="match status" value="1"/>
</dbReference>
<dbReference type="GO" id="GO:0007034">
    <property type="term" value="P:vacuolar transport"/>
    <property type="evidence" value="ECO:0007669"/>
    <property type="project" value="InterPro"/>
</dbReference>
<evidence type="ECO:0000313" key="4">
    <source>
        <dbReference type="Proteomes" id="UP000277928"/>
    </source>
</evidence>
<dbReference type="PANTHER" id="PTHR10476">
    <property type="entry name" value="CHARGED MULTIVESICULAR BODY PROTEIN"/>
    <property type="match status" value="1"/>
</dbReference>
<organism evidence="3 4">
    <name type="scientific">Litomosoides sigmodontis</name>
    <name type="common">Filarial nematode worm</name>
    <dbReference type="NCBI Taxonomy" id="42156"/>
    <lineage>
        <taxon>Eukaryota</taxon>
        <taxon>Metazoa</taxon>
        <taxon>Ecdysozoa</taxon>
        <taxon>Nematoda</taxon>
        <taxon>Chromadorea</taxon>
        <taxon>Rhabditida</taxon>
        <taxon>Spirurina</taxon>
        <taxon>Spiruromorpha</taxon>
        <taxon>Filarioidea</taxon>
        <taxon>Onchocercidae</taxon>
        <taxon>Litomosoides</taxon>
    </lineage>
</organism>
<name>A0A3P6TRL1_LITSI</name>
<evidence type="ECO:0000256" key="2">
    <source>
        <dbReference type="SAM" id="MobiDB-lite"/>
    </source>
</evidence>
<dbReference type="Pfam" id="PF03357">
    <property type="entry name" value="Snf7"/>
    <property type="match status" value="1"/>
</dbReference>
<evidence type="ECO:0000313" key="3">
    <source>
        <dbReference type="EMBL" id="VDK68894.1"/>
    </source>
</evidence>
<feature type="region of interest" description="Disordered" evidence="2">
    <location>
        <begin position="1"/>
        <end position="22"/>
    </location>
</feature>
<proteinExistence type="inferred from homology"/>
<reference evidence="3 4" key="1">
    <citation type="submission" date="2018-08" db="EMBL/GenBank/DDBJ databases">
        <authorList>
            <person name="Laetsch R D."/>
            <person name="Stevens L."/>
            <person name="Kumar S."/>
            <person name="Blaxter L. M."/>
        </authorList>
    </citation>
    <scope>NUCLEOTIDE SEQUENCE [LARGE SCALE GENOMIC DNA]</scope>
</reference>